<dbReference type="InterPro" id="IPR041698">
    <property type="entry name" value="Methyltransf_25"/>
</dbReference>
<organism evidence="2 3">
    <name type="scientific">Rhodococcoides corynebacterioides</name>
    <dbReference type="NCBI Taxonomy" id="53972"/>
    <lineage>
        <taxon>Bacteria</taxon>
        <taxon>Bacillati</taxon>
        <taxon>Actinomycetota</taxon>
        <taxon>Actinomycetes</taxon>
        <taxon>Mycobacteriales</taxon>
        <taxon>Nocardiaceae</taxon>
        <taxon>Rhodococcoides</taxon>
    </lineage>
</organism>
<gene>
    <name evidence="2" type="ORF">JOE42_000073</name>
</gene>
<sequence>MTASSTGEAPDSFDALFTTAIPSTTWWVRHRHGPRHPLPVGRWLGGEHADADDRAVDETLLALCRGRTIDLACGPGRLVEELRRRGVSAMGVDTSPAAVALVRERGAKAELADIFDIVPHEGHWDTVLLVDGNIGIGGDPGRVIGRAHDIACESGTVHVEVAAPGTGFVAECLRIESKETAGPWYDWARIDAETLAPLAAAQGLVPVGVTAIAGRHFAHFVKPPYGSAPETSE</sequence>
<keyword evidence="2" id="KW-0489">Methyltransferase</keyword>
<proteinExistence type="predicted"/>
<protein>
    <submittedName>
        <fullName evidence="2">SAM-dependent methyltransferase</fullName>
    </submittedName>
</protein>
<evidence type="ECO:0000313" key="2">
    <source>
        <dbReference type="EMBL" id="MBM7413340.1"/>
    </source>
</evidence>
<evidence type="ECO:0000313" key="3">
    <source>
        <dbReference type="Proteomes" id="UP000703038"/>
    </source>
</evidence>
<dbReference type="RefSeq" id="WP_204865951.1">
    <property type="nucleotide sequence ID" value="NZ_JAFBBK010000001.1"/>
</dbReference>
<accession>A0ABS2KMY5</accession>
<evidence type="ECO:0000259" key="1">
    <source>
        <dbReference type="Pfam" id="PF13649"/>
    </source>
</evidence>
<feature type="domain" description="Methyltransferase" evidence="1">
    <location>
        <begin position="70"/>
        <end position="132"/>
    </location>
</feature>
<dbReference type="InterPro" id="IPR029063">
    <property type="entry name" value="SAM-dependent_MTases_sf"/>
</dbReference>
<dbReference type="Proteomes" id="UP000703038">
    <property type="component" value="Unassembled WGS sequence"/>
</dbReference>
<dbReference type="GO" id="GO:0008168">
    <property type="term" value="F:methyltransferase activity"/>
    <property type="evidence" value="ECO:0007669"/>
    <property type="project" value="UniProtKB-KW"/>
</dbReference>
<keyword evidence="2" id="KW-0808">Transferase</keyword>
<name>A0ABS2KMY5_9NOCA</name>
<keyword evidence="3" id="KW-1185">Reference proteome</keyword>
<dbReference type="Gene3D" id="3.40.50.150">
    <property type="entry name" value="Vaccinia Virus protein VP39"/>
    <property type="match status" value="1"/>
</dbReference>
<dbReference type="CDD" id="cd02440">
    <property type="entry name" value="AdoMet_MTases"/>
    <property type="match status" value="1"/>
</dbReference>
<dbReference type="Pfam" id="PF13649">
    <property type="entry name" value="Methyltransf_25"/>
    <property type="match status" value="1"/>
</dbReference>
<dbReference type="EMBL" id="JAFBBK010000001">
    <property type="protein sequence ID" value="MBM7413340.1"/>
    <property type="molecule type" value="Genomic_DNA"/>
</dbReference>
<dbReference type="SUPFAM" id="SSF53335">
    <property type="entry name" value="S-adenosyl-L-methionine-dependent methyltransferases"/>
    <property type="match status" value="1"/>
</dbReference>
<dbReference type="GO" id="GO:0032259">
    <property type="term" value="P:methylation"/>
    <property type="evidence" value="ECO:0007669"/>
    <property type="project" value="UniProtKB-KW"/>
</dbReference>
<reference evidence="2 3" key="1">
    <citation type="submission" date="2021-01" db="EMBL/GenBank/DDBJ databases">
        <title>Genomics of switchgrass bacterial isolates.</title>
        <authorList>
            <person name="Shade A."/>
        </authorList>
    </citation>
    <scope>NUCLEOTIDE SEQUENCE [LARGE SCALE GENOMIC DNA]</scope>
    <source>
        <strain evidence="2 3">PvP111</strain>
    </source>
</reference>
<comment type="caution">
    <text evidence="2">The sequence shown here is derived from an EMBL/GenBank/DDBJ whole genome shotgun (WGS) entry which is preliminary data.</text>
</comment>